<keyword evidence="1" id="KW-1133">Transmembrane helix</keyword>
<dbReference type="SUPFAM" id="SSF52980">
    <property type="entry name" value="Restriction endonuclease-like"/>
    <property type="match status" value="1"/>
</dbReference>
<accession>A0AA41U4G6</accession>
<proteinExistence type="predicted"/>
<dbReference type="PANTHER" id="PTHR30015">
    <property type="entry name" value="MRR RESTRICTION SYSTEM PROTEIN"/>
    <property type="match status" value="1"/>
</dbReference>
<evidence type="ECO:0000256" key="1">
    <source>
        <dbReference type="SAM" id="Phobius"/>
    </source>
</evidence>
<keyword evidence="3" id="KW-0378">Hydrolase</keyword>
<evidence type="ECO:0000259" key="2">
    <source>
        <dbReference type="Pfam" id="PF04471"/>
    </source>
</evidence>
<name>A0AA41U4G6_9ACTN</name>
<gene>
    <name evidence="3" type="ORF">LZ495_37555</name>
</gene>
<dbReference type="InterPro" id="IPR007560">
    <property type="entry name" value="Restrct_endonuc_IV_Mrr"/>
</dbReference>
<sequence>MAVLVAVAFRLWGWPYALGVGLAGAASAVGWVLWRADRVARRADAEWRAADALAAGRRTLDDLDAMTGRQFEEHIAALCRRDGCTQVRRVGGSGDNGADVRGRLPDGRSMVVQCKRYTPTSSIPARDLRDLRGAQAHFGADVAIFVTTTRFTRPSTEFAAKNGIWAIHRDFLGLWNSGTRLSALAELNGTGQGDARHRRRWRDTYGDG</sequence>
<comment type="caution">
    <text evidence="3">The sequence shown here is derived from an EMBL/GenBank/DDBJ whole genome shotgun (WGS) entry which is preliminary data.</text>
</comment>
<dbReference type="InterPro" id="IPR052906">
    <property type="entry name" value="Type_IV_Methyl-Rstrct_Enzyme"/>
</dbReference>
<evidence type="ECO:0000313" key="3">
    <source>
        <dbReference type="EMBL" id="MCF2532891.1"/>
    </source>
</evidence>
<dbReference type="GO" id="GO:0003677">
    <property type="term" value="F:DNA binding"/>
    <property type="evidence" value="ECO:0007669"/>
    <property type="project" value="InterPro"/>
</dbReference>
<keyword evidence="1" id="KW-0472">Membrane</keyword>
<dbReference type="Proteomes" id="UP001165378">
    <property type="component" value="Unassembled WGS sequence"/>
</dbReference>
<dbReference type="InterPro" id="IPR011335">
    <property type="entry name" value="Restrct_endonuc-II-like"/>
</dbReference>
<feature type="transmembrane region" description="Helical" evidence="1">
    <location>
        <begin position="12"/>
        <end position="34"/>
    </location>
</feature>
<dbReference type="InterPro" id="IPR011856">
    <property type="entry name" value="tRNA_endonuc-like_dom_sf"/>
</dbReference>
<dbReference type="RefSeq" id="WP_235057666.1">
    <property type="nucleotide sequence ID" value="NZ_JAKFHA010000040.1"/>
</dbReference>
<dbReference type="PANTHER" id="PTHR30015:SF6">
    <property type="entry name" value="SLL1429 PROTEIN"/>
    <property type="match status" value="1"/>
</dbReference>
<reference evidence="3" key="1">
    <citation type="submission" date="2022-01" db="EMBL/GenBank/DDBJ databases">
        <title>Genome-Based Taxonomic Classification of the Phylum Actinobacteria.</title>
        <authorList>
            <person name="Gao Y."/>
        </authorList>
    </citation>
    <scope>NUCLEOTIDE SEQUENCE</scope>
    <source>
        <strain evidence="3">KLBMP 8922</strain>
    </source>
</reference>
<dbReference type="GO" id="GO:0015666">
    <property type="term" value="F:restriction endodeoxyribonuclease activity"/>
    <property type="evidence" value="ECO:0007669"/>
    <property type="project" value="TreeGrafter"/>
</dbReference>
<dbReference type="EMBL" id="JAKFHA010000040">
    <property type="protein sequence ID" value="MCF2532891.1"/>
    <property type="molecule type" value="Genomic_DNA"/>
</dbReference>
<dbReference type="AlphaFoldDB" id="A0AA41U4G6"/>
<organism evidence="3 4">
    <name type="scientific">Yinghuangia soli</name>
    <dbReference type="NCBI Taxonomy" id="2908204"/>
    <lineage>
        <taxon>Bacteria</taxon>
        <taxon>Bacillati</taxon>
        <taxon>Actinomycetota</taxon>
        <taxon>Actinomycetes</taxon>
        <taxon>Kitasatosporales</taxon>
        <taxon>Streptomycetaceae</taxon>
        <taxon>Yinghuangia</taxon>
    </lineage>
</organism>
<dbReference type="Gene3D" id="3.40.1350.10">
    <property type="match status" value="1"/>
</dbReference>
<evidence type="ECO:0000313" key="4">
    <source>
        <dbReference type="Proteomes" id="UP001165378"/>
    </source>
</evidence>
<keyword evidence="3" id="KW-0255">Endonuclease</keyword>
<dbReference type="GO" id="GO:0009307">
    <property type="term" value="P:DNA restriction-modification system"/>
    <property type="evidence" value="ECO:0007669"/>
    <property type="project" value="InterPro"/>
</dbReference>
<dbReference type="Pfam" id="PF04471">
    <property type="entry name" value="Mrr_cat"/>
    <property type="match status" value="1"/>
</dbReference>
<keyword evidence="1" id="KW-0812">Transmembrane</keyword>
<keyword evidence="3" id="KW-0540">Nuclease</keyword>
<keyword evidence="4" id="KW-1185">Reference proteome</keyword>
<feature type="domain" description="Restriction endonuclease type IV Mrr" evidence="2">
    <location>
        <begin position="63"/>
        <end position="170"/>
    </location>
</feature>
<protein>
    <submittedName>
        <fullName evidence="3">Restriction endonuclease</fullName>
    </submittedName>
</protein>